<dbReference type="EMBL" id="ML996170">
    <property type="protein sequence ID" value="KAF2732841.1"/>
    <property type="molecule type" value="Genomic_DNA"/>
</dbReference>
<name>A0A9P4V149_9PLEO</name>
<keyword evidence="5" id="KW-1185">Reference proteome</keyword>
<evidence type="ECO:0000256" key="1">
    <source>
        <dbReference type="ARBA" id="ARBA00006484"/>
    </source>
</evidence>
<dbReference type="PANTHER" id="PTHR43976:SF16">
    <property type="entry name" value="SHORT-CHAIN DEHYDROGENASE_REDUCTASE FAMILY PROTEIN"/>
    <property type="match status" value="1"/>
</dbReference>
<dbReference type="CDD" id="cd05374">
    <property type="entry name" value="17beta-HSD-like_SDR_c"/>
    <property type="match status" value="1"/>
</dbReference>
<evidence type="ECO:0000313" key="5">
    <source>
        <dbReference type="Proteomes" id="UP000799444"/>
    </source>
</evidence>
<dbReference type="InterPro" id="IPR002347">
    <property type="entry name" value="SDR_fam"/>
</dbReference>
<dbReference type="Gene3D" id="3.40.50.720">
    <property type="entry name" value="NAD(P)-binding Rossmann-like Domain"/>
    <property type="match status" value="1"/>
</dbReference>
<evidence type="ECO:0000256" key="2">
    <source>
        <dbReference type="ARBA" id="ARBA00023002"/>
    </source>
</evidence>
<dbReference type="PANTHER" id="PTHR43976">
    <property type="entry name" value="SHORT CHAIN DEHYDROGENASE"/>
    <property type="match status" value="1"/>
</dbReference>
<dbReference type="Pfam" id="PF00106">
    <property type="entry name" value="adh_short"/>
    <property type="match status" value="1"/>
</dbReference>
<comment type="caution">
    <text evidence="4">The sequence shown here is derived from an EMBL/GenBank/DDBJ whole genome shotgun (WGS) entry which is preliminary data.</text>
</comment>
<proteinExistence type="inferred from homology"/>
<gene>
    <name evidence="4" type="ORF">EJ04DRAFT_496173</name>
</gene>
<dbReference type="PRINTS" id="PR00081">
    <property type="entry name" value="GDHRDH"/>
</dbReference>
<evidence type="ECO:0000256" key="3">
    <source>
        <dbReference type="RuleBase" id="RU000363"/>
    </source>
</evidence>
<comment type="similarity">
    <text evidence="1 3">Belongs to the short-chain dehydrogenases/reductases (SDR) family.</text>
</comment>
<dbReference type="InterPro" id="IPR036291">
    <property type="entry name" value="NAD(P)-bd_dom_sf"/>
</dbReference>
<evidence type="ECO:0000313" key="4">
    <source>
        <dbReference type="EMBL" id="KAF2732841.1"/>
    </source>
</evidence>
<protein>
    <submittedName>
        <fullName evidence="4">NAD(P)-binding protein</fullName>
    </submittedName>
</protein>
<sequence>MSPPTVLITGVSSGIGLLFAVHALKQGATVIGTIRNPSRAADALSRLSSVSSKFHPVTLDVTHLDKIPLVIEGIKKKHGPIDTLINNAGYSIMGPVEEVSMEEAKYQLDTCYFGPLALMKAVLPDMRKRRSGTIMNLSSVAGINGLPGVGTYAASKFALEGTTESMAVELAPFNIRMILVEPGAFRTEFLTSTNLILPGGGREWIEDYQGDNPATLIINRMREYNGKQPGDPEKAAERMWEVISDTGYGEALKGKGIGKVLRVLLGSDSLGRMKTCLDMRQETLRDVEALAKSCDF</sequence>
<dbReference type="PRINTS" id="PR00080">
    <property type="entry name" value="SDRFAMILY"/>
</dbReference>
<dbReference type="OrthoDB" id="1274115at2759"/>
<accession>A0A9P4V149</accession>
<dbReference type="Proteomes" id="UP000799444">
    <property type="component" value="Unassembled WGS sequence"/>
</dbReference>
<reference evidence="4" key="1">
    <citation type="journal article" date="2020" name="Stud. Mycol.">
        <title>101 Dothideomycetes genomes: a test case for predicting lifestyles and emergence of pathogens.</title>
        <authorList>
            <person name="Haridas S."/>
            <person name="Albert R."/>
            <person name="Binder M."/>
            <person name="Bloem J."/>
            <person name="Labutti K."/>
            <person name="Salamov A."/>
            <person name="Andreopoulos B."/>
            <person name="Baker S."/>
            <person name="Barry K."/>
            <person name="Bills G."/>
            <person name="Bluhm B."/>
            <person name="Cannon C."/>
            <person name="Castanera R."/>
            <person name="Culley D."/>
            <person name="Daum C."/>
            <person name="Ezra D."/>
            <person name="Gonzalez J."/>
            <person name="Henrissat B."/>
            <person name="Kuo A."/>
            <person name="Liang C."/>
            <person name="Lipzen A."/>
            <person name="Lutzoni F."/>
            <person name="Magnuson J."/>
            <person name="Mondo S."/>
            <person name="Nolan M."/>
            <person name="Ohm R."/>
            <person name="Pangilinan J."/>
            <person name="Park H.-J."/>
            <person name="Ramirez L."/>
            <person name="Alfaro M."/>
            <person name="Sun H."/>
            <person name="Tritt A."/>
            <person name="Yoshinaga Y."/>
            <person name="Zwiers L.-H."/>
            <person name="Turgeon B."/>
            <person name="Goodwin S."/>
            <person name="Spatafora J."/>
            <person name="Crous P."/>
            <person name="Grigoriev I."/>
        </authorList>
    </citation>
    <scope>NUCLEOTIDE SEQUENCE</scope>
    <source>
        <strain evidence="4">CBS 125425</strain>
    </source>
</reference>
<keyword evidence="2" id="KW-0560">Oxidoreductase</keyword>
<dbReference type="InterPro" id="IPR051911">
    <property type="entry name" value="SDR_oxidoreductase"/>
</dbReference>
<dbReference type="AlphaFoldDB" id="A0A9P4V149"/>
<organism evidence="4 5">
    <name type="scientific">Polyplosphaeria fusca</name>
    <dbReference type="NCBI Taxonomy" id="682080"/>
    <lineage>
        <taxon>Eukaryota</taxon>
        <taxon>Fungi</taxon>
        <taxon>Dikarya</taxon>
        <taxon>Ascomycota</taxon>
        <taxon>Pezizomycotina</taxon>
        <taxon>Dothideomycetes</taxon>
        <taxon>Pleosporomycetidae</taxon>
        <taxon>Pleosporales</taxon>
        <taxon>Tetraplosphaeriaceae</taxon>
        <taxon>Polyplosphaeria</taxon>
    </lineage>
</organism>
<dbReference type="GO" id="GO:0016491">
    <property type="term" value="F:oxidoreductase activity"/>
    <property type="evidence" value="ECO:0007669"/>
    <property type="project" value="UniProtKB-KW"/>
</dbReference>
<dbReference type="SUPFAM" id="SSF51735">
    <property type="entry name" value="NAD(P)-binding Rossmann-fold domains"/>
    <property type="match status" value="1"/>
</dbReference>